<feature type="transmembrane region" description="Helical" evidence="2">
    <location>
        <begin position="20"/>
        <end position="41"/>
    </location>
</feature>
<dbReference type="AlphaFoldDB" id="A0A1G9BJQ7"/>
<evidence type="ECO:0000313" key="4">
    <source>
        <dbReference type="Proteomes" id="UP000199328"/>
    </source>
</evidence>
<feature type="transmembrane region" description="Helical" evidence="2">
    <location>
        <begin position="47"/>
        <end position="67"/>
    </location>
</feature>
<evidence type="ECO:0000313" key="3">
    <source>
        <dbReference type="EMBL" id="SDK39701.1"/>
    </source>
</evidence>
<dbReference type="EMBL" id="FNFV01000002">
    <property type="protein sequence ID" value="SDK39701.1"/>
    <property type="molecule type" value="Genomic_DNA"/>
</dbReference>
<dbReference type="OrthoDB" id="7871801at2"/>
<dbReference type="RefSeq" id="WP_092499358.1">
    <property type="nucleotide sequence ID" value="NZ_FNFV01000002.1"/>
</dbReference>
<keyword evidence="4" id="KW-1185">Reference proteome</keyword>
<reference evidence="4" key="1">
    <citation type="submission" date="2016-10" db="EMBL/GenBank/DDBJ databases">
        <authorList>
            <person name="Varghese N."/>
            <person name="Submissions S."/>
        </authorList>
    </citation>
    <scope>NUCLEOTIDE SEQUENCE [LARGE SCALE GENOMIC DNA]</scope>
    <source>
        <strain evidence="4">CGMCC 1.10789</strain>
    </source>
</reference>
<dbReference type="STRING" id="990712.SAMN05216257_102572"/>
<evidence type="ECO:0000256" key="2">
    <source>
        <dbReference type="SAM" id="Phobius"/>
    </source>
</evidence>
<sequence length="100" mass="11089">MKPPRAPLFLERGSYRRRRLTDAARVLPFLGVFLFLLPLIWREGSSTAKGMIYLFSAWGVLIALAWAMSRPLSRVLQLEEGRGEASAEDPAARDAGEDGA</sequence>
<accession>A0A1G9BJQ7</accession>
<organism evidence="3 4">
    <name type="scientific">Meinhardsimonia xiamenensis</name>
    <dbReference type="NCBI Taxonomy" id="990712"/>
    <lineage>
        <taxon>Bacteria</taxon>
        <taxon>Pseudomonadati</taxon>
        <taxon>Pseudomonadota</taxon>
        <taxon>Alphaproteobacteria</taxon>
        <taxon>Rhodobacterales</taxon>
        <taxon>Paracoccaceae</taxon>
        <taxon>Meinhardsimonia</taxon>
    </lineage>
</organism>
<feature type="region of interest" description="Disordered" evidence="1">
    <location>
        <begin position="80"/>
        <end position="100"/>
    </location>
</feature>
<dbReference type="Proteomes" id="UP000199328">
    <property type="component" value="Unassembled WGS sequence"/>
</dbReference>
<protein>
    <recommendedName>
        <fullName evidence="5">Transmembrane protein</fullName>
    </recommendedName>
</protein>
<keyword evidence="2" id="KW-0812">Transmembrane</keyword>
<proteinExistence type="predicted"/>
<evidence type="ECO:0008006" key="5">
    <source>
        <dbReference type="Google" id="ProtNLM"/>
    </source>
</evidence>
<gene>
    <name evidence="3" type="ORF">SAMN05216257_102572</name>
</gene>
<evidence type="ECO:0000256" key="1">
    <source>
        <dbReference type="SAM" id="MobiDB-lite"/>
    </source>
</evidence>
<keyword evidence="2" id="KW-0472">Membrane</keyword>
<name>A0A1G9BJQ7_9RHOB</name>
<keyword evidence="2" id="KW-1133">Transmembrane helix</keyword>